<dbReference type="NCBIfam" id="TIGR02352">
    <property type="entry name" value="thiamin_ThiO"/>
    <property type="match status" value="1"/>
</dbReference>
<evidence type="ECO:0000256" key="4">
    <source>
        <dbReference type="ARBA" id="ARBA00022630"/>
    </source>
</evidence>
<gene>
    <name evidence="12" type="primary">thiO</name>
    <name evidence="12" type="ORF">C0029_13845</name>
</gene>
<keyword evidence="7" id="KW-0560">Oxidoreductase</keyword>
<keyword evidence="5" id="KW-0274">FAD</keyword>
<evidence type="ECO:0000256" key="1">
    <source>
        <dbReference type="ARBA" id="ARBA00001974"/>
    </source>
</evidence>
<dbReference type="PANTHER" id="PTHR11530">
    <property type="entry name" value="D-AMINO ACID OXIDASE"/>
    <property type="match status" value="1"/>
</dbReference>
<feature type="domain" description="FAD dependent oxidoreductase" evidence="11">
    <location>
        <begin position="8"/>
        <end position="340"/>
    </location>
</feature>
<dbReference type="SUPFAM" id="SSF54373">
    <property type="entry name" value="FAD-linked reductases, C-terminal domain"/>
    <property type="match status" value="1"/>
</dbReference>
<dbReference type="AlphaFoldDB" id="A0AAP8MD88"/>
<dbReference type="Gene3D" id="3.50.50.60">
    <property type="entry name" value="FAD/NAD(P)-binding domain"/>
    <property type="match status" value="1"/>
</dbReference>
<dbReference type="RefSeq" id="WP_084198443.1">
    <property type="nucleotide sequence ID" value="NZ_BMYL01000003.1"/>
</dbReference>
<dbReference type="GO" id="GO:0003884">
    <property type="term" value="F:D-amino-acid oxidase activity"/>
    <property type="evidence" value="ECO:0007669"/>
    <property type="project" value="UniProtKB-EC"/>
</dbReference>
<comment type="catalytic activity">
    <reaction evidence="10">
        <text>a D-alpha-amino acid + O2 + H2O = a 2-oxocarboxylate + H2O2 + NH4(+)</text>
        <dbReference type="Rhea" id="RHEA:21816"/>
        <dbReference type="ChEBI" id="CHEBI:15377"/>
        <dbReference type="ChEBI" id="CHEBI:15379"/>
        <dbReference type="ChEBI" id="CHEBI:16240"/>
        <dbReference type="ChEBI" id="CHEBI:28938"/>
        <dbReference type="ChEBI" id="CHEBI:35179"/>
        <dbReference type="ChEBI" id="CHEBI:59871"/>
        <dbReference type="EC" id="1.4.3.3"/>
    </reaction>
    <physiologicalReaction direction="left-to-right" evidence="10">
        <dbReference type="Rhea" id="RHEA:21817"/>
    </physiologicalReaction>
</comment>
<dbReference type="PANTHER" id="PTHR11530:SF11">
    <property type="entry name" value="D-ASPARTATE OXIDASE"/>
    <property type="match status" value="1"/>
</dbReference>
<evidence type="ECO:0000259" key="11">
    <source>
        <dbReference type="Pfam" id="PF01266"/>
    </source>
</evidence>
<dbReference type="Gene3D" id="3.30.9.10">
    <property type="entry name" value="D-Amino Acid Oxidase, subunit A, domain 2"/>
    <property type="match status" value="1"/>
</dbReference>
<dbReference type="EC" id="1.4.3.3" evidence="8"/>
<comment type="cofactor">
    <cofactor evidence="1">
        <name>FAD</name>
        <dbReference type="ChEBI" id="CHEBI:57692"/>
    </cofactor>
</comment>
<evidence type="ECO:0000256" key="2">
    <source>
        <dbReference type="ARBA" id="ARBA00004948"/>
    </source>
</evidence>
<dbReference type="KEGG" id="hja:BST95_05285"/>
<evidence type="ECO:0000256" key="8">
    <source>
        <dbReference type="ARBA" id="ARBA00039101"/>
    </source>
</evidence>
<dbReference type="GO" id="GO:0071949">
    <property type="term" value="F:FAD binding"/>
    <property type="evidence" value="ECO:0007669"/>
    <property type="project" value="InterPro"/>
</dbReference>
<name>A0AAP8MD88_9GAMM</name>
<dbReference type="InterPro" id="IPR023209">
    <property type="entry name" value="DAO"/>
</dbReference>
<dbReference type="Pfam" id="PF01266">
    <property type="entry name" value="DAO"/>
    <property type="match status" value="1"/>
</dbReference>
<protein>
    <recommendedName>
        <fullName evidence="9">D-amino-acid oxidase</fullName>
        <ecNumber evidence="8">1.4.3.3</ecNumber>
    </recommendedName>
</protein>
<evidence type="ECO:0000256" key="6">
    <source>
        <dbReference type="ARBA" id="ARBA00022977"/>
    </source>
</evidence>
<keyword evidence="6" id="KW-0784">Thiamine biosynthesis</keyword>
<dbReference type="InterPro" id="IPR012727">
    <property type="entry name" value="Gly_oxidase_ThiO"/>
</dbReference>
<evidence type="ECO:0000256" key="7">
    <source>
        <dbReference type="ARBA" id="ARBA00023002"/>
    </source>
</evidence>
<evidence type="ECO:0000313" key="12">
    <source>
        <dbReference type="EMBL" id="PLW85688.1"/>
    </source>
</evidence>
<evidence type="ECO:0000313" key="13">
    <source>
        <dbReference type="Proteomes" id="UP000235162"/>
    </source>
</evidence>
<dbReference type="Proteomes" id="UP000235162">
    <property type="component" value="Unassembled WGS sequence"/>
</dbReference>
<comment type="caution">
    <text evidence="12">The sequence shown here is derived from an EMBL/GenBank/DDBJ whole genome shotgun (WGS) entry which is preliminary data.</text>
</comment>
<reference evidence="12 13" key="1">
    <citation type="submission" date="2018-01" db="EMBL/GenBank/DDBJ databases">
        <title>The draft genome sequence of Halioglobus japonicus S1-36.</title>
        <authorList>
            <person name="Du Z.-J."/>
            <person name="Shi M.-J."/>
        </authorList>
    </citation>
    <scope>NUCLEOTIDE SEQUENCE [LARGE SCALE GENOMIC DNA]</scope>
    <source>
        <strain evidence="12 13">S1-36</strain>
    </source>
</reference>
<dbReference type="InterPro" id="IPR006076">
    <property type="entry name" value="FAD-dep_OxRdtase"/>
</dbReference>
<evidence type="ECO:0000256" key="10">
    <source>
        <dbReference type="ARBA" id="ARBA00049547"/>
    </source>
</evidence>
<dbReference type="GO" id="GO:0009228">
    <property type="term" value="P:thiamine biosynthetic process"/>
    <property type="evidence" value="ECO:0007669"/>
    <property type="project" value="UniProtKB-KW"/>
</dbReference>
<evidence type="ECO:0000256" key="5">
    <source>
        <dbReference type="ARBA" id="ARBA00022827"/>
    </source>
</evidence>
<evidence type="ECO:0000256" key="9">
    <source>
        <dbReference type="ARBA" id="ARBA00039751"/>
    </source>
</evidence>
<dbReference type="SUPFAM" id="SSF51905">
    <property type="entry name" value="FAD/NAD(P)-binding domain"/>
    <property type="match status" value="1"/>
</dbReference>
<dbReference type="InterPro" id="IPR036188">
    <property type="entry name" value="FAD/NAD-bd_sf"/>
</dbReference>
<dbReference type="EMBL" id="PKUR01000003">
    <property type="protein sequence ID" value="PLW85688.1"/>
    <property type="molecule type" value="Genomic_DNA"/>
</dbReference>
<evidence type="ECO:0000256" key="3">
    <source>
        <dbReference type="ARBA" id="ARBA00006730"/>
    </source>
</evidence>
<organism evidence="12 13">
    <name type="scientific">Halioglobus japonicus</name>
    <dbReference type="NCBI Taxonomy" id="930805"/>
    <lineage>
        <taxon>Bacteria</taxon>
        <taxon>Pseudomonadati</taxon>
        <taxon>Pseudomonadota</taxon>
        <taxon>Gammaproteobacteria</taxon>
        <taxon>Cellvibrionales</taxon>
        <taxon>Halieaceae</taxon>
        <taxon>Halioglobus</taxon>
    </lineage>
</organism>
<accession>A0AAP8MD88</accession>
<keyword evidence="13" id="KW-1185">Reference proteome</keyword>
<comment type="similarity">
    <text evidence="3">Belongs to the DAMOX/DASOX family.</text>
</comment>
<proteinExistence type="inferred from homology"/>
<sequence>MTQARTTVGIAGAGIMGRLLALRLQHAGYQVTLFDRDPIECGSAAAYTAAGMLAPYTELESAESLIYELGQRSLSLWPDIVAQLDAPEVFHSGGSLAVAHGQDAADLEHFNQLLARKLPGEPGIAFLDRQGLAELEPELAPQFGNATFLAAESWVYTDTLMAALADTLQANGALWHSQCEVSELQAKLIVSANGRHHFDWVADCRGLGAAEDLPGLRGVRGEVIEVYAPEVSISRMVRLMHPRYRLYLVPRANHHYLLGATQIESDDTSEISVRSALELLSALYAIHPAFAEARIVATRTNCRPALLDNQPLVRLEEGVLQVNGLYRHGYLLAPAMAERAQQLLDATQSSVKQAI</sequence>
<comment type="pathway">
    <text evidence="2">Cofactor biosynthesis; thiamine diphosphate biosynthesis.</text>
</comment>
<dbReference type="GO" id="GO:0046416">
    <property type="term" value="P:D-amino acid metabolic process"/>
    <property type="evidence" value="ECO:0007669"/>
    <property type="project" value="InterPro"/>
</dbReference>
<keyword evidence="4" id="KW-0285">Flavoprotein</keyword>